<gene>
    <name evidence="2" type="ORF">FA15DRAFT_758429</name>
</gene>
<name>A0A5C3KN14_COPMA</name>
<feature type="compositionally biased region" description="Polar residues" evidence="1">
    <location>
        <begin position="85"/>
        <end position="95"/>
    </location>
</feature>
<feature type="compositionally biased region" description="Basic and acidic residues" evidence="1">
    <location>
        <begin position="173"/>
        <end position="182"/>
    </location>
</feature>
<feature type="compositionally biased region" description="Polar residues" evidence="1">
    <location>
        <begin position="109"/>
        <end position="129"/>
    </location>
</feature>
<dbReference type="AlphaFoldDB" id="A0A5C3KN14"/>
<feature type="compositionally biased region" description="Polar residues" evidence="1">
    <location>
        <begin position="141"/>
        <end position="165"/>
    </location>
</feature>
<dbReference type="Proteomes" id="UP000307440">
    <property type="component" value="Unassembled WGS sequence"/>
</dbReference>
<feature type="region of interest" description="Disordered" evidence="1">
    <location>
        <begin position="83"/>
        <end position="129"/>
    </location>
</feature>
<accession>A0A5C3KN14</accession>
<keyword evidence="3" id="KW-1185">Reference proteome</keyword>
<reference evidence="2 3" key="1">
    <citation type="journal article" date="2019" name="Nat. Ecol. Evol.">
        <title>Megaphylogeny resolves global patterns of mushroom evolution.</title>
        <authorList>
            <person name="Varga T."/>
            <person name="Krizsan K."/>
            <person name="Foldi C."/>
            <person name="Dima B."/>
            <person name="Sanchez-Garcia M."/>
            <person name="Sanchez-Ramirez S."/>
            <person name="Szollosi G.J."/>
            <person name="Szarkandi J.G."/>
            <person name="Papp V."/>
            <person name="Albert L."/>
            <person name="Andreopoulos W."/>
            <person name="Angelini C."/>
            <person name="Antonin V."/>
            <person name="Barry K.W."/>
            <person name="Bougher N.L."/>
            <person name="Buchanan P."/>
            <person name="Buyck B."/>
            <person name="Bense V."/>
            <person name="Catcheside P."/>
            <person name="Chovatia M."/>
            <person name="Cooper J."/>
            <person name="Damon W."/>
            <person name="Desjardin D."/>
            <person name="Finy P."/>
            <person name="Geml J."/>
            <person name="Haridas S."/>
            <person name="Hughes K."/>
            <person name="Justo A."/>
            <person name="Karasinski D."/>
            <person name="Kautmanova I."/>
            <person name="Kiss B."/>
            <person name="Kocsube S."/>
            <person name="Kotiranta H."/>
            <person name="LaButti K.M."/>
            <person name="Lechner B.E."/>
            <person name="Liimatainen K."/>
            <person name="Lipzen A."/>
            <person name="Lukacs Z."/>
            <person name="Mihaltcheva S."/>
            <person name="Morgado L.N."/>
            <person name="Niskanen T."/>
            <person name="Noordeloos M.E."/>
            <person name="Ohm R.A."/>
            <person name="Ortiz-Santana B."/>
            <person name="Ovrebo C."/>
            <person name="Racz N."/>
            <person name="Riley R."/>
            <person name="Savchenko A."/>
            <person name="Shiryaev A."/>
            <person name="Soop K."/>
            <person name="Spirin V."/>
            <person name="Szebenyi C."/>
            <person name="Tomsovsky M."/>
            <person name="Tulloss R.E."/>
            <person name="Uehling J."/>
            <person name="Grigoriev I.V."/>
            <person name="Vagvolgyi C."/>
            <person name="Papp T."/>
            <person name="Martin F.M."/>
            <person name="Miettinen O."/>
            <person name="Hibbett D.S."/>
            <person name="Nagy L.G."/>
        </authorList>
    </citation>
    <scope>NUCLEOTIDE SEQUENCE [LARGE SCALE GENOMIC DNA]</scope>
    <source>
        <strain evidence="2 3">CBS 121175</strain>
    </source>
</reference>
<evidence type="ECO:0000313" key="3">
    <source>
        <dbReference type="Proteomes" id="UP000307440"/>
    </source>
</evidence>
<dbReference type="EMBL" id="ML210256">
    <property type="protein sequence ID" value="TFK21849.1"/>
    <property type="molecule type" value="Genomic_DNA"/>
</dbReference>
<feature type="region of interest" description="Disordered" evidence="1">
    <location>
        <begin position="141"/>
        <end position="230"/>
    </location>
</feature>
<organism evidence="2 3">
    <name type="scientific">Coprinopsis marcescibilis</name>
    <name type="common">Agaric fungus</name>
    <name type="synonym">Psathyrella marcescibilis</name>
    <dbReference type="NCBI Taxonomy" id="230819"/>
    <lineage>
        <taxon>Eukaryota</taxon>
        <taxon>Fungi</taxon>
        <taxon>Dikarya</taxon>
        <taxon>Basidiomycota</taxon>
        <taxon>Agaricomycotina</taxon>
        <taxon>Agaricomycetes</taxon>
        <taxon>Agaricomycetidae</taxon>
        <taxon>Agaricales</taxon>
        <taxon>Agaricineae</taxon>
        <taxon>Psathyrellaceae</taxon>
        <taxon>Coprinopsis</taxon>
    </lineage>
</organism>
<sequence length="230" mass="25557">MPIFENANNINIYGGEFVDVKGDSHRTYNNFIHPPGSTQNYVNHAENVMMGDNHGHVFQGAGPPDLTHYMNSQMRNGMRGYPASTPFQPFDHTTTGVGGQPNANPFRRSPQQPSFASQNQPGSTDQNMQWQHKYQSGPWFQQNVSYGTNPSFNQGGSWTHRSQSAWPPFEDTNGAKEDRRSNDDEEDIDETEEKLPQGLPNKFNNLDINDRDGHGATGQKSGSKVTGGSI</sequence>
<feature type="compositionally biased region" description="Acidic residues" evidence="1">
    <location>
        <begin position="183"/>
        <end position="192"/>
    </location>
</feature>
<evidence type="ECO:0000256" key="1">
    <source>
        <dbReference type="SAM" id="MobiDB-lite"/>
    </source>
</evidence>
<proteinExistence type="predicted"/>
<feature type="compositionally biased region" description="Polar residues" evidence="1">
    <location>
        <begin position="218"/>
        <end position="230"/>
    </location>
</feature>
<evidence type="ECO:0000313" key="2">
    <source>
        <dbReference type="EMBL" id="TFK21849.1"/>
    </source>
</evidence>
<protein>
    <submittedName>
        <fullName evidence="2">Uncharacterized protein</fullName>
    </submittedName>
</protein>